<evidence type="ECO:0000313" key="3">
    <source>
        <dbReference type="Proteomes" id="UP000295536"/>
    </source>
</evidence>
<dbReference type="EC" id="3.1.3.-" evidence="2"/>
<proteinExistence type="predicted"/>
<gene>
    <name evidence="2" type="primary">yutF</name>
    <name evidence="1" type="ORF">EDC36_11316</name>
    <name evidence="2" type="ORF">Tigna_01716</name>
</gene>
<sequence>MLSTANATVDGPAWALLQAYEAERAVWPTVPPVRHAPREVTCLADVLPHYQALLFDAFGVLNVGDRAIPGAPQALAALRRDGVPFRIVSNAASVPKAGLVARYRALGFALDPQDFVTSRDATAAALAQAPGHWRWAVVAPEGADWSDLPLPQARRCDGALRDGDDAVLFLAAQGWNEHAQARLEASLRAQPRPVWVANPDLISPWEGGWVREPGGWCAGLTARTGAPVRRIGKPFGELFALALASLPQPWAPARVLMLGDTLHTDVLGALAAGLHAALVTGAGASTGLDVARAVQATGLAPHWVMPYIGRPPRP</sequence>
<keyword evidence="4" id="KW-1185">Reference proteome</keyword>
<accession>A0A4R3L8S1</accession>
<dbReference type="AlphaFoldDB" id="A0A4R3L8S1"/>
<keyword evidence="1" id="KW-0378">Hydrolase</keyword>
<dbReference type="PANTHER" id="PTHR19288">
    <property type="entry name" value="4-NITROPHENYLPHOSPHATASE-RELATED"/>
    <property type="match status" value="1"/>
</dbReference>
<name>A0A4R3L8S1_9BURK</name>
<dbReference type="RefSeq" id="WP_132963154.1">
    <property type="nucleotide sequence ID" value="NZ_SMAH01000013.1"/>
</dbReference>
<dbReference type="PANTHER" id="PTHR19288:SF90">
    <property type="entry name" value="OS08G0542600 PROTEIN"/>
    <property type="match status" value="1"/>
</dbReference>
<comment type="caution">
    <text evidence="1">The sequence shown here is derived from an EMBL/GenBank/DDBJ whole genome shotgun (WGS) entry which is preliminary data.</text>
</comment>
<dbReference type="OrthoDB" id="148966at2"/>
<reference evidence="2 4" key="2">
    <citation type="submission" date="2019-07" db="EMBL/GenBank/DDBJ databases">
        <title>Tepidimonas ignava SPS-1037 draft genome.</title>
        <authorList>
            <person name="Da Costa M.S."/>
            <person name="Froufe H.J.C."/>
            <person name="Egas C."/>
            <person name="Albuquerque L."/>
        </authorList>
    </citation>
    <scope>NUCLEOTIDE SEQUENCE [LARGE SCALE GENOMIC DNA]</scope>
    <source>
        <strain evidence="2 4">SPS-1037</strain>
    </source>
</reference>
<evidence type="ECO:0000313" key="1">
    <source>
        <dbReference type="EMBL" id="TCS96059.1"/>
    </source>
</evidence>
<reference evidence="1 3" key="1">
    <citation type="submission" date="2019-03" db="EMBL/GenBank/DDBJ databases">
        <title>Genomic Encyclopedia of Type Strains, Phase IV (KMG-IV): sequencing the most valuable type-strain genomes for metagenomic binning, comparative biology and taxonomic classification.</title>
        <authorList>
            <person name="Goeker M."/>
        </authorList>
    </citation>
    <scope>NUCLEOTIDE SEQUENCE [LARGE SCALE GENOMIC DNA]</scope>
    <source>
        <strain evidence="1 3">DSM 12034</strain>
    </source>
</reference>
<dbReference type="SUPFAM" id="SSF56784">
    <property type="entry name" value="HAD-like"/>
    <property type="match status" value="1"/>
</dbReference>
<dbReference type="InterPro" id="IPR036412">
    <property type="entry name" value="HAD-like_sf"/>
</dbReference>
<evidence type="ECO:0000313" key="2">
    <source>
        <dbReference type="EMBL" id="TSE21079.1"/>
    </source>
</evidence>
<dbReference type="Pfam" id="PF13344">
    <property type="entry name" value="Hydrolase_6"/>
    <property type="match status" value="1"/>
</dbReference>
<dbReference type="Proteomes" id="UP000315577">
    <property type="component" value="Unassembled WGS sequence"/>
</dbReference>
<dbReference type="Pfam" id="PF13242">
    <property type="entry name" value="Hydrolase_like"/>
    <property type="match status" value="1"/>
</dbReference>
<dbReference type="InterPro" id="IPR006357">
    <property type="entry name" value="HAD-SF_hydro_IIA"/>
</dbReference>
<evidence type="ECO:0000313" key="4">
    <source>
        <dbReference type="Proteomes" id="UP000315577"/>
    </source>
</evidence>
<dbReference type="EMBL" id="SMAH01000013">
    <property type="protein sequence ID" value="TCS96059.1"/>
    <property type="molecule type" value="Genomic_DNA"/>
</dbReference>
<dbReference type="GO" id="GO:0016791">
    <property type="term" value="F:phosphatase activity"/>
    <property type="evidence" value="ECO:0007669"/>
    <property type="project" value="TreeGrafter"/>
</dbReference>
<dbReference type="EMBL" id="VJNC01000011">
    <property type="protein sequence ID" value="TSE21079.1"/>
    <property type="molecule type" value="Genomic_DNA"/>
</dbReference>
<dbReference type="GO" id="GO:0005737">
    <property type="term" value="C:cytoplasm"/>
    <property type="evidence" value="ECO:0007669"/>
    <property type="project" value="TreeGrafter"/>
</dbReference>
<dbReference type="Gene3D" id="3.40.50.1000">
    <property type="entry name" value="HAD superfamily/HAD-like"/>
    <property type="match status" value="2"/>
</dbReference>
<dbReference type="Proteomes" id="UP000295536">
    <property type="component" value="Unassembled WGS sequence"/>
</dbReference>
<organism evidence="1 3">
    <name type="scientific">Tepidimonas ignava</name>
    <dbReference type="NCBI Taxonomy" id="114249"/>
    <lineage>
        <taxon>Bacteria</taxon>
        <taxon>Pseudomonadati</taxon>
        <taxon>Pseudomonadota</taxon>
        <taxon>Betaproteobacteria</taxon>
        <taxon>Burkholderiales</taxon>
        <taxon>Tepidimonas</taxon>
    </lineage>
</organism>
<dbReference type="InterPro" id="IPR023214">
    <property type="entry name" value="HAD_sf"/>
</dbReference>
<protein>
    <submittedName>
        <fullName evidence="2">Acid sugar phosphatase</fullName>
        <ecNumber evidence="2">3.1.3.-</ecNumber>
    </submittedName>
    <submittedName>
        <fullName evidence="1">HAD superfamily hydrolase (TIGR01459 family)</fullName>
    </submittedName>
</protein>